<accession>A0A0D9YKL4</accession>
<organism evidence="4">
    <name type="scientific">Oryza glumipatula</name>
    <dbReference type="NCBI Taxonomy" id="40148"/>
    <lineage>
        <taxon>Eukaryota</taxon>
        <taxon>Viridiplantae</taxon>
        <taxon>Streptophyta</taxon>
        <taxon>Embryophyta</taxon>
        <taxon>Tracheophyta</taxon>
        <taxon>Spermatophyta</taxon>
        <taxon>Magnoliopsida</taxon>
        <taxon>Liliopsida</taxon>
        <taxon>Poales</taxon>
        <taxon>Poaceae</taxon>
        <taxon>BOP clade</taxon>
        <taxon>Oryzoideae</taxon>
        <taxon>Oryzeae</taxon>
        <taxon>Oryzinae</taxon>
        <taxon>Oryza</taxon>
    </lineage>
</organism>
<dbReference type="InterPro" id="IPR045869">
    <property type="entry name" value="Arna-like_SDR_e"/>
</dbReference>
<evidence type="ECO:0000313" key="4">
    <source>
        <dbReference type="EnsemblPlants" id="OGLUM01G49670.1"/>
    </source>
</evidence>
<dbReference type="InterPro" id="IPR036291">
    <property type="entry name" value="NAD(P)-bd_dom_sf"/>
</dbReference>
<dbReference type="PANTHER" id="PTHR43245:SF13">
    <property type="entry name" value="UDP-D-APIOSE_UDP-D-XYLOSE SYNTHASE 2"/>
    <property type="match status" value="1"/>
</dbReference>
<dbReference type="Gene3D" id="3.40.50.720">
    <property type="entry name" value="NAD(P)-binding Rossmann-like Domain"/>
    <property type="match status" value="1"/>
</dbReference>
<reference evidence="4" key="3">
    <citation type="submission" date="2018-05" db="EMBL/GenBank/DDBJ databases">
        <title>OgluRS3 (Oryza glumaepatula Reference Sequence Version 3).</title>
        <authorList>
            <person name="Zhang J."/>
            <person name="Kudrna D."/>
            <person name="Lee S."/>
            <person name="Talag J."/>
            <person name="Welchert J."/>
            <person name="Wing R.A."/>
        </authorList>
    </citation>
    <scope>NUCLEOTIDE SEQUENCE [LARGE SCALE GENOMIC DNA]</scope>
</reference>
<dbReference type="CDD" id="cd05257">
    <property type="entry name" value="Arna_like_SDR_e"/>
    <property type="match status" value="1"/>
</dbReference>
<dbReference type="Gramene" id="OGLUM01G49670.1">
    <property type="protein sequence ID" value="OGLUM01G49670.1"/>
    <property type="gene ID" value="OGLUM01G49670"/>
</dbReference>
<dbReference type="AlphaFoldDB" id="A0A0D9YKL4"/>
<feature type="compositionally biased region" description="Polar residues" evidence="2">
    <location>
        <begin position="428"/>
        <end position="437"/>
    </location>
</feature>
<protein>
    <recommendedName>
        <fullName evidence="3">NAD-dependent epimerase/dehydratase domain-containing protein</fullName>
    </recommendedName>
</protein>
<dbReference type="EnsemblPlants" id="OGLUM01G49670.1">
    <property type="protein sequence ID" value="OGLUM01G49670.1"/>
    <property type="gene ID" value="OGLUM01G49670"/>
</dbReference>
<reference evidence="4" key="1">
    <citation type="submission" date="2013-08" db="EMBL/GenBank/DDBJ databases">
        <title>Oryza genome evolution.</title>
        <authorList>
            <person name="Wing R.A."/>
            <person name="Panaud O."/>
            <person name="Oliveira A.C."/>
        </authorList>
    </citation>
    <scope>NUCLEOTIDE SEQUENCE</scope>
</reference>
<evidence type="ECO:0000313" key="5">
    <source>
        <dbReference type="Proteomes" id="UP000026961"/>
    </source>
</evidence>
<keyword evidence="1" id="KW-0520">NAD</keyword>
<feature type="domain" description="NAD-dependent epimerase/dehydratase" evidence="3">
    <location>
        <begin position="29"/>
        <end position="299"/>
    </location>
</feature>
<feature type="region of interest" description="Disordered" evidence="2">
    <location>
        <begin position="390"/>
        <end position="486"/>
    </location>
</feature>
<dbReference type="HOGENOM" id="CLU_007383_7_0_1"/>
<dbReference type="Pfam" id="PF01370">
    <property type="entry name" value="Epimerase"/>
    <property type="match status" value="1"/>
</dbReference>
<dbReference type="STRING" id="40148.A0A0D9YKL4"/>
<proteinExistence type="predicted"/>
<keyword evidence="5" id="KW-1185">Reference proteome</keyword>
<evidence type="ECO:0000256" key="2">
    <source>
        <dbReference type="SAM" id="MobiDB-lite"/>
    </source>
</evidence>
<name>A0A0D9YKL4_9ORYZ</name>
<evidence type="ECO:0000256" key="1">
    <source>
        <dbReference type="ARBA" id="ARBA00023027"/>
    </source>
</evidence>
<dbReference type="InterPro" id="IPR001509">
    <property type="entry name" value="Epimerase_deHydtase"/>
</dbReference>
<dbReference type="PANTHER" id="PTHR43245">
    <property type="entry name" value="BIFUNCTIONAL POLYMYXIN RESISTANCE PROTEIN ARNA"/>
    <property type="match status" value="1"/>
</dbReference>
<reference evidence="4" key="2">
    <citation type="submission" date="2015-04" db="UniProtKB">
        <authorList>
            <consortium name="EnsemblPlants"/>
        </authorList>
    </citation>
    <scope>IDENTIFICATION</scope>
</reference>
<dbReference type="Proteomes" id="UP000026961">
    <property type="component" value="Chromosome 1"/>
</dbReference>
<feature type="compositionally biased region" description="Basic and acidic residues" evidence="2">
    <location>
        <begin position="402"/>
        <end position="423"/>
    </location>
</feature>
<dbReference type="SUPFAM" id="SSF51735">
    <property type="entry name" value="NAD(P)-binding Rossmann-fold domains"/>
    <property type="match status" value="1"/>
</dbReference>
<dbReference type="eggNOG" id="KOG1429">
    <property type="taxonomic scope" value="Eukaryota"/>
</dbReference>
<dbReference type="GO" id="GO:0016831">
    <property type="term" value="F:carboxy-lyase activity"/>
    <property type="evidence" value="ECO:0007669"/>
    <property type="project" value="InterPro"/>
</dbReference>
<dbReference type="InterPro" id="IPR050177">
    <property type="entry name" value="Lipid_A_modif_metabolic_enz"/>
</dbReference>
<evidence type="ECO:0000259" key="3">
    <source>
        <dbReference type="Pfam" id="PF01370"/>
    </source>
</evidence>
<sequence length="530" mass="59146">MSSSSSPPPPAASTARLDLDGNPIAPLTICMIGAGGFIGSHLCEKLMAETAHVVYAVDVYCDKIRHLVDPAPPHLHGRISFHRLNIKNDSRLEGLIKMADLTINLAAICTPADYNTRPLDTIYSNFIDALPVVKYCSENNKRLIHFSTCEVYGKTIGSFLPTDHPLRKEPEFYVLKEDESPCIFGPIVKQRWSYACAKQLIERLIFAEGAENGLEFTIVRPFNWIGPRMDFIPGVDGPSEGVPRVLACFSNNLLRREPLKLVDGGQSQRTFVYIKDAIEAVHLMIENPARANGQIFNVGNPNNEVTVRQLAKMMTEVYANVSGEPPLDEPMIDVSSKQFYGEGYDDSDKRIPDMTIINKQLGWNPKTPLKDLLETTLTYQHKTYKEAIKRQMSQASASKSLARRDEARGEERRRRGEESENRKAMGNAGSSPEQAAGNNKEDAEASRPPPSTVRFYPSADQPKARQPPPIKLEEEDVPPPPAADEEMAPRNLWQVYALGAFIVLRWAWVKWKESKDRDDSPDGRSPDGSS</sequence>